<keyword evidence="8" id="KW-0812">Transmembrane</keyword>
<evidence type="ECO:0000256" key="9">
    <source>
        <dbReference type="SAM" id="SignalP"/>
    </source>
</evidence>
<keyword evidence="4" id="KW-0805">Transcription regulation</keyword>
<dbReference type="SUPFAM" id="SSF52172">
    <property type="entry name" value="CheY-like"/>
    <property type="match status" value="1"/>
</dbReference>
<dbReference type="EC" id="2.7.13.3" evidence="2"/>
<dbReference type="SMART" id="SM00448">
    <property type="entry name" value="REC"/>
    <property type="match status" value="1"/>
</dbReference>
<evidence type="ECO:0000259" key="11">
    <source>
        <dbReference type="PROSITE" id="PS50109"/>
    </source>
</evidence>
<dbReference type="SMART" id="SM00342">
    <property type="entry name" value="HTH_ARAC"/>
    <property type="match status" value="1"/>
</dbReference>
<keyword evidence="14" id="KW-1185">Reference proteome</keyword>
<dbReference type="Pfam" id="PF12833">
    <property type="entry name" value="HTH_18"/>
    <property type="match status" value="1"/>
</dbReference>
<dbReference type="PROSITE" id="PS50109">
    <property type="entry name" value="HIS_KIN"/>
    <property type="match status" value="1"/>
</dbReference>
<organism evidence="13 14">
    <name type="scientific">Polaribacter reichenbachii</name>
    <dbReference type="NCBI Taxonomy" id="996801"/>
    <lineage>
        <taxon>Bacteria</taxon>
        <taxon>Pseudomonadati</taxon>
        <taxon>Bacteroidota</taxon>
        <taxon>Flavobacteriia</taxon>
        <taxon>Flavobacteriales</taxon>
        <taxon>Flavobacteriaceae</taxon>
    </lineage>
</organism>
<dbReference type="InterPro" id="IPR011123">
    <property type="entry name" value="Y_Y_Y"/>
</dbReference>
<feature type="domain" description="Response regulatory" evidence="12">
    <location>
        <begin position="1144"/>
        <end position="1259"/>
    </location>
</feature>
<evidence type="ECO:0000313" key="13">
    <source>
        <dbReference type="EMBL" id="OBY64719.1"/>
    </source>
</evidence>
<protein>
    <recommendedName>
        <fullName evidence="2">histidine kinase</fullName>
        <ecNumber evidence="2">2.7.13.3</ecNumber>
    </recommendedName>
</protein>
<evidence type="ECO:0000256" key="7">
    <source>
        <dbReference type="PROSITE-ProRule" id="PRU00169"/>
    </source>
</evidence>
<dbReference type="EMBL" id="LSFL01000034">
    <property type="protein sequence ID" value="OBY64719.1"/>
    <property type="molecule type" value="Genomic_DNA"/>
</dbReference>
<dbReference type="PANTHER" id="PTHR43547:SF2">
    <property type="entry name" value="HYBRID SIGNAL TRANSDUCTION HISTIDINE KINASE C"/>
    <property type="match status" value="1"/>
</dbReference>
<keyword evidence="13" id="KW-0808">Transferase</keyword>
<keyword evidence="3 7" id="KW-0597">Phosphoprotein</keyword>
<dbReference type="SUPFAM" id="SSF47384">
    <property type="entry name" value="Homodimeric domain of signal transducing histidine kinase"/>
    <property type="match status" value="1"/>
</dbReference>
<dbReference type="SUPFAM" id="SSF46689">
    <property type="entry name" value="Homeodomain-like"/>
    <property type="match status" value="1"/>
</dbReference>
<dbReference type="InterPro" id="IPR018062">
    <property type="entry name" value="HTH_AraC-typ_CS"/>
</dbReference>
<dbReference type="InterPro" id="IPR003661">
    <property type="entry name" value="HisK_dim/P_dom"/>
</dbReference>
<dbReference type="PROSITE" id="PS00041">
    <property type="entry name" value="HTH_ARAC_FAMILY_1"/>
    <property type="match status" value="1"/>
</dbReference>
<dbReference type="Proteomes" id="UP000092612">
    <property type="component" value="Unassembled WGS sequence"/>
</dbReference>
<dbReference type="InterPro" id="IPR013783">
    <property type="entry name" value="Ig-like_fold"/>
</dbReference>
<gene>
    <name evidence="13" type="ORF">LPB301_09855</name>
</gene>
<keyword evidence="13" id="KW-0418">Kinase</keyword>
<evidence type="ECO:0000256" key="6">
    <source>
        <dbReference type="ARBA" id="ARBA00023163"/>
    </source>
</evidence>
<name>A0A1B8TYZ5_9FLAO</name>
<sequence>MKRTRFIFFLIFLSSAQVFSQYANLKFENLDTNKGLSSSTSTEIFEDSEGFMWFGTIDGLNRYDGYVFEIYRPILNDSNSISNNRINTITEDSYGNLWIGTNNGLNVFDKKKEVFHYVPLHKKGLDFANQGDIINDLYFDQSTNLLWIATKKGVFKLSLKGNNKNVGKKDFIVKHYSNNKTNQNSIDNNNSTKIVKDNAGIIWAITEGEFLNKYNSQNDNFNRVHINIPNSFLLNHTVKQLLVDNNGDFWFGSDMSLLIIWDRKNNKFKQVFSKESNAQIFDIYQDKKGIIWIATDGDGLFLFDKNKGLIQHIVYNPFNEFSLPNNQPASILEDKEGVFWFGSYNKGISKLVLSKSDFGHYFYEFGKKNGLSSKIAQSVLQDSNNRVWIGIDGGGLNLFDEEKGTFKHYRADSNNPNSLSSDKIVYLTESFDKTLWVCTWDGGLNKFNPKTESFEQFKYQQQNPYSIGQNTVWCAVEDKEHRLWVGTQTEGLNLFNPLTKKFKKFKNEQGNNNSLMSDLVFSIFIDSKNRLLVGTSEGLAIVMLDSLDGYIPNKINFSELKENPILGTRINFITEDHKGNIWLGTDIGMYQLNAQLKLIKSYTTSQGLPNNLVLGIQEDDDFNLWITTKSGLSKYQVKEDKFYNFNTQDGVQGIEFQSKSIDKASDGRIIAGGINGFNFFNPKDIVIKSKPLKPIITKLKMFNKVVRVEQEIDNKVVLSNSISNTDLLELRYDQGFLTFEFVAFNYKNQKHVKYQYRMLGIHDDFIKAGEDRLANYSSIPNGDYVFQVKASLDNNWNNAEVTSINIHISPPLWKTWWAYVSYFIIFILLFFVGLYYYTKNINEEKEHELDQMKLKFFINVSHELRTPLTLILNPVDKIISSFNKPEVVKENAYTLQRSAKRLYYLVNQLLDFRKMDLGKVPLKLVDGDLIKYSKDVFKLFKGLAKSKGIKYKFKSAFTELEINFDPDKVEKIITNLISNAIKYTNKGGTVKLSISSLSEKSKTLYSKISKKKNFEEFIQIEIKDTGVGFKKEQLKNVFGRFVNAGNTKTGMGIGLNITKGLVTLHQGEIFVESKYKEGSIFTVLLPLNLKNKNSEFIDDKNKYINEFDIASVQSAEYEIGVNTKNIDTQIKNIDSNSDGKKKQVILVVEDNNELRKHLVYEFSNSFKIIEAANGVVGLEKIKKYHPDLVISDVMMPKMDGFELCRLIKTEIDICHIPIILLTARSLEEDQIEGYNTGADEYLSKPFNVNILRARIKNLLEAKKRLRDRFASFGGVVASSEITSNSLDEAFLDKTTKAIIDNISDPDYKLDNLLKEIGVGRSQFYRKINSITGQNPSRFIRTIRLKYASELLLKNENSIKEITHMSGFNSTAYFSKTFRELFGLTPTEYLEKKLKDHQK</sequence>
<dbReference type="InterPro" id="IPR036097">
    <property type="entry name" value="HisK_dim/P_sf"/>
</dbReference>
<keyword evidence="5" id="KW-0238">DNA-binding</keyword>
<feature type="domain" description="HTH araC/xylS-type" evidence="10">
    <location>
        <begin position="1292"/>
        <end position="1391"/>
    </location>
</feature>
<evidence type="ECO:0000259" key="12">
    <source>
        <dbReference type="PROSITE" id="PS50110"/>
    </source>
</evidence>
<dbReference type="Gene3D" id="2.60.40.10">
    <property type="entry name" value="Immunoglobulins"/>
    <property type="match status" value="1"/>
</dbReference>
<keyword evidence="6" id="KW-0804">Transcription</keyword>
<dbReference type="GO" id="GO:0043565">
    <property type="term" value="F:sequence-specific DNA binding"/>
    <property type="evidence" value="ECO:0007669"/>
    <property type="project" value="InterPro"/>
</dbReference>
<dbReference type="InterPro" id="IPR018060">
    <property type="entry name" value="HTH_AraC"/>
</dbReference>
<dbReference type="PROSITE" id="PS50110">
    <property type="entry name" value="RESPONSE_REGULATORY"/>
    <property type="match status" value="1"/>
</dbReference>
<dbReference type="GO" id="GO:0003700">
    <property type="term" value="F:DNA-binding transcription factor activity"/>
    <property type="evidence" value="ECO:0007669"/>
    <property type="project" value="InterPro"/>
</dbReference>
<keyword evidence="8" id="KW-0472">Membrane</keyword>
<dbReference type="STRING" id="996801.BW723_05865"/>
<dbReference type="Pfam" id="PF02518">
    <property type="entry name" value="HATPase_c"/>
    <property type="match status" value="1"/>
</dbReference>
<keyword evidence="9" id="KW-0732">Signal</keyword>
<dbReference type="SUPFAM" id="SSF101898">
    <property type="entry name" value="NHL repeat"/>
    <property type="match status" value="1"/>
</dbReference>
<dbReference type="FunFam" id="1.10.287.130:FF:000045">
    <property type="entry name" value="Two-component system sensor histidine kinase/response regulator"/>
    <property type="match status" value="1"/>
</dbReference>
<dbReference type="Gene3D" id="1.10.287.130">
    <property type="match status" value="1"/>
</dbReference>
<dbReference type="OrthoDB" id="358279at2"/>
<dbReference type="Pfam" id="PF00072">
    <property type="entry name" value="Response_reg"/>
    <property type="match status" value="1"/>
</dbReference>
<feature type="modified residue" description="4-aspartylphosphate" evidence="7">
    <location>
        <position position="1192"/>
    </location>
</feature>
<dbReference type="InterPro" id="IPR036890">
    <property type="entry name" value="HATPase_C_sf"/>
</dbReference>
<dbReference type="CDD" id="cd00082">
    <property type="entry name" value="HisKA"/>
    <property type="match status" value="1"/>
</dbReference>
<dbReference type="Gene3D" id="1.10.10.60">
    <property type="entry name" value="Homeodomain-like"/>
    <property type="match status" value="1"/>
</dbReference>
<evidence type="ECO:0000259" key="10">
    <source>
        <dbReference type="PROSITE" id="PS01124"/>
    </source>
</evidence>
<dbReference type="InterPro" id="IPR003594">
    <property type="entry name" value="HATPase_dom"/>
</dbReference>
<dbReference type="Pfam" id="PF07494">
    <property type="entry name" value="Reg_prop"/>
    <property type="match status" value="5"/>
</dbReference>
<dbReference type="InterPro" id="IPR011110">
    <property type="entry name" value="Reg_prop"/>
</dbReference>
<dbReference type="Gene3D" id="2.130.10.10">
    <property type="entry name" value="YVTN repeat-like/Quinoprotein amine dehydrogenase"/>
    <property type="match status" value="3"/>
</dbReference>
<dbReference type="InterPro" id="IPR009057">
    <property type="entry name" value="Homeodomain-like_sf"/>
</dbReference>
<evidence type="ECO:0000256" key="2">
    <source>
        <dbReference type="ARBA" id="ARBA00012438"/>
    </source>
</evidence>
<dbReference type="Gene3D" id="3.40.50.2300">
    <property type="match status" value="1"/>
</dbReference>
<dbReference type="PROSITE" id="PS01124">
    <property type="entry name" value="HTH_ARAC_FAMILY_2"/>
    <property type="match status" value="1"/>
</dbReference>
<dbReference type="InterPro" id="IPR015943">
    <property type="entry name" value="WD40/YVTN_repeat-like_dom_sf"/>
</dbReference>
<evidence type="ECO:0000256" key="8">
    <source>
        <dbReference type="SAM" id="Phobius"/>
    </source>
</evidence>
<keyword evidence="8" id="KW-1133">Transmembrane helix</keyword>
<dbReference type="PRINTS" id="PR00344">
    <property type="entry name" value="BCTRLSENSOR"/>
</dbReference>
<dbReference type="GO" id="GO:0000155">
    <property type="term" value="F:phosphorelay sensor kinase activity"/>
    <property type="evidence" value="ECO:0007669"/>
    <property type="project" value="InterPro"/>
</dbReference>
<comment type="caution">
    <text evidence="13">The sequence shown here is derived from an EMBL/GenBank/DDBJ whole genome shotgun (WGS) entry which is preliminary data.</text>
</comment>
<dbReference type="Pfam" id="PF00512">
    <property type="entry name" value="HisKA"/>
    <property type="match status" value="1"/>
</dbReference>
<evidence type="ECO:0000256" key="3">
    <source>
        <dbReference type="ARBA" id="ARBA00022553"/>
    </source>
</evidence>
<dbReference type="InterPro" id="IPR005467">
    <property type="entry name" value="His_kinase_dom"/>
</dbReference>
<feature type="chain" id="PRO_5008615780" description="histidine kinase" evidence="9">
    <location>
        <begin position="21"/>
        <end position="1398"/>
    </location>
</feature>
<dbReference type="SUPFAM" id="SSF55874">
    <property type="entry name" value="ATPase domain of HSP90 chaperone/DNA topoisomerase II/histidine kinase"/>
    <property type="match status" value="1"/>
</dbReference>
<dbReference type="SMART" id="SM00387">
    <property type="entry name" value="HATPase_c"/>
    <property type="match status" value="1"/>
</dbReference>
<comment type="catalytic activity">
    <reaction evidence="1">
        <text>ATP + protein L-histidine = ADP + protein N-phospho-L-histidine.</text>
        <dbReference type="EC" id="2.7.13.3"/>
    </reaction>
</comment>
<accession>A0A1B8TYZ5</accession>
<feature type="signal peptide" evidence="9">
    <location>
        <begin position="1"/>
        <end position="20"/>
    </location>
</feature>
<dbReference type="FunFam" id="2.60.40.10:FF:000791">
    <property type="entry name" value="Two-component system sensor histidine kinase/response regulator"/>
    <property type="match status" value="1"/>
</dbReference>
<dbReference type="KEGG" id="prn:BW723_05865"/>
<feature type="transmembrane region" description="Helical" evidence="8">
    <location>
        <begin position="816"/>
        <end position="837"/>
    </location>
</feature>
<evidence type="ECO:0000256" key="1">
    <source>
        <dbReference type="ARBA" id="ARBA00000085"/>
    </source>
</evidence>
<evidence type="ECO:0000256" key="5">
    <source>
        <dbReference type="ARBA" id="ARBA00023125"/>
    </source>
</evidence>
<dbReference type="SMART" id="SM00388">
    <property type="entry name" value="HisKA"/>
    <property type="match status" value="1"/>
</dbReference>
<dbReference type="Pfam" id="PF07495">
    <property type="entry name" value="Y_Y_Y"/>
    <property type="match status" value="1"/>
</dbReference>
<dbReference type="InterPro" id="IPR004358">
    <property type="entry name" value="Sig_transdc_His_kin-like_C"/>
</dbReference>
<dbReference type="InterPro" id="IPR001789">
    <property type="entry name" value="Sig_transdc_resp-reg_receiver"/>
</dbReference>
<evidence type="ECO:0000256" key="4">
    <source>
        <dbReference type="ARBA" id="ARBA00023015"/>
    </source>
</evidence>
<dbReference type="Gene3D" id="3.30.565.10">
    <property type="entry name" value="Histidine kinase-like ATPase, C-terminal domain"/>
    <property type="match status" value="1"/>
</dbReference>
<evidence type="ECO:0000313" key="14">
    <source>
        <dbReference type="Proteomes" id="UP000092612"/>
    </source>
</evidence>
<dbReference type="RefSeq" id="WP_068360911.1">
    <property type="nucleotide sequence ID" value="NZ_CP019337.1"/>
</dbReference>
<dbReference type="CDD" id="cd17574">
    <property type="entry name" value="REC_OmpR"/>
    <property type="match status" value="1"/>
</dbReference>
<proteinExistence type="predicted"/>
<dbReference type="InterPro" id="IPR011006">
    <property type="entry name" value="CheY-like_superfamily"/>
</dbReference>
<feature type="domain" description="Histidine kinase" evidence="11">
    <location>
        <begin position="859"/>
        <end position="1089"/>
    </location>
</feature>
<dbReference type="PANTHER" id="PTHR43547">
    <property type="entry name" value="TWO-COMPONENT HISTIDINE KINASE"/>
    <property type="match status" value="1"/>
</dbReference>
<dbReference type="FunFam" id="3.40.50.2300:FF:000138">
    <property type="entry name" value="Two-component system sensor histidine kinase/response regulator"/>
    <property type="match status" value="1"/>
</dbReference>
<reference evidence="14" key="1">
    <citation type="submission" date="2016-02" db="EMBL/GenBank/DDBJ databases">
        <title>Paenibacillus sp. LPB0068, isolated from Crassostrea gigas.</title>
        <authorList>
            <person name="Shin S.-K."/>
            <person name="Yi H."/>
        </authorList>
    </citation>
    <scope>NUCLEOTIDE SEQUENCE [LARGE SCALE GENOMIC DNA]</scope>
    <source>
        <strain evidence="14">KCTC 23969</strain>
    </source>
</reference>
<dbReference type="SUPFAM" id="SSF63829">
    <property type="entry name" value="Calcium-dependent phosphotriesterase"/>
    <property type="match status" value="2"/>
</dbReference>